<dbReference type="InterPro" id="IPR051632">
    <property type="entry name" value="Rho_GEF"/>
</dbReference>
<dbReference type="GO" id="GO:0035023">
    <property type="term" value="P:regulation of Rho protein signal transduction"/>
    <property type="evidence" value="ECO:0007669"/>
    <property type="project" value="TreeGrafter"/>
</dbReference>
<feature type="region of interest" description="Disordered" evidence="2">
    <location>
        <begin position="216"/>
        <end position="246"/>
    </location>
</feature>
<evidence type="ECO:0000256" key="2">
    <source>
        <dbReference type="SAM" id="MobiDB-lite"/>
    </source>
</evidence>
<protein>
    <recommendedName>
        <fullName evidence="3">ARHGEF1-like PH domain-containing protein</fullName>
    </recommendedName>
</protein>
<dbReference type="Pfam" id="PF17838">
    <property type="entry name" value="PH_16"/>
    <property type="match status" value="1"/>
</dbReference>
<dbReference type="AlphaFoldDB" id="A0A8C4NKY0"/>
<reference evidence="4" key="2">
    <citation type="submission" date="2025-09" db="UniProtKB">
        <authorList>
            <consortium name="Ensembl"/>
        </authorList>
    </citation>
    <scope>IDENTIFICATION</scope>
</reference>
<dbReference type="GeneTree" id="ENSGT00940000157375"/>
<dbReference type="PANTHER" id="PTHR13944:SF21">
    <property type="entry name" value="CYSTS, ISOFORM C"/>
    <property type="match status" value="1"/>
</dbReference>
<keyword evidence="1" id="KW-0175">Coiled coil</keyword>
<reference evidence="4" key="1">
    <citation type="submission" date="2025-08" db="UniProtKB">
        <authorList>
            <consortium name="Ensembl"/>
        </authorList>
    </citation>
    <scope>IDENTIFICATION</scope>
</reference>
<feature type="region of interest" description="Disordered" evidence="2">
    <location>
        <begin position="1116"/>
        <end position="1141"/>
    </location>
</feature>
<feature type="domain" description="ARHGEF1-like PH" evidence="3">
    <location>
        <begin position="8"/>
        <end position="91"/>
    </location>
</feature>
<dbReference type="Gene3D" id="2.30.29.30">
    <property type="entry name" value="Pleckstrin-homology domain (PH domain)/Phosphotyrosine-binding domain (PTB)"/>
    <property type="match status" value="1"/>
</dbReference>
<feature type="region of interest" description="Disordered" evidence="2">
    <location>
        <begin position="977"/>
        <end position="1032"/>
    </location>
</feature>
<feature type="compositionally biased region" description="Low complexity" evidence="2">
    <location>
        <begin position="224"/>
        <end position="233"/>
    </location>
</feature>
<feature type="compositionally biased region" description="Basic and acidic residues" evidence="2">
    <location>
        <begin position="499"/>
        <end position="518"/>
    </location>
</feature>
<dbReference type="InterPro" id="IPR011993">
    <property type="entry name" value="PH-like_dom_sf"/>
</dbReference>
<dbReference type="Proteomes" id="UP000694388">
    <property type="component" value="Unplaced"/>
</dbReference>
<feature type="region of interest" description="Disordered" evidence="2">
    <location>
        <begin position="1235"/>
        <end position="1269"/>
    </location>
</feature>
<keyword evidence="5" id="KW-1185">Reference proteome</keyword>
<feature type="coiled-coil region" evidence="1">
    <location>
        <begin position="413"/>
        <end position="444"/>
    </location>
</feature>
<accession>A0A8C4NKY0</accession>
<evidence type="ECO:0000313" key="5">
    <source>
        <dbReference type="Proteomes" id="UP000694388"/>
    </source>
</evidence>
<feature type="region of interest" description="Disordered" evidence="2">
    <location>
        <begin position="483"/>
        <end position="518"/>
    </location>
</feature>
<feature type="compositionally biased region" description="Polar residues" evidence="2">
    <location>
        <begin position="1249"/>
        <end position="1269"/>
    </location>
</feature>
<proteinExistence type="predicted"/>
<evidence type="ECO:0000256" key="1">
    <source>
        <dbReference type="SAM" id="Coils"/>
    </source>
</evidence>
<evidence type="ECO:0000259" key="3">
    <source>
        <dbReference type="Pfam" id="PF17838"/>
    </source>
</evidence>
<dbReference type="SUPFAM" id="SSF50729">
    <property type="entry name" value="PH domain-like"/>
    <property type="match status" value="1"/>
</dbReference>
<sequence length="1269" mass="134836">MCLAACCADVTAVLLNDCLVLLQEKDQRYTLASLDDKSPVISLRKLLVRLMANKDCGIFLIGVGSVPTMYELFATSQDVRSTWINLIRQAVKSLPEDSESMGSETEEDRKMNVTKALQARMSQGRADTTIPDEPSAGEQLKGELGLPPVLAENDQEIPAEEDEEEPGQKVLLQRAIQEVETLQNLVYALLSSGSSSSPTRNNVTEGHKEELMDISTISQETLRSSVSRKSGSSQWPGGSRLQTHKRSEGDLRNLRLSIAEIMQRSTCDVLKILNQIEILTQASTEKPSNTMPALSARTGENVQESEATTTQTENDIASAMAMSSNKAVTIVLPEDDIERVKTDYICLTNDEDGKRKEGNEVQSQESDSDKNLKDLHEILAIRTASSIGFAKLREDESRLLQRWETLGMEWQQIKSLQENLKRGFDKLEQDKEALQAERKCFQEKESTFLAEKNEWISYRDGEALRNMKRNDDTEKMSMEKESDEKIADAESVGGQTECDASKEGGIKKVGKNDDDHGGVEEPQIVTISYYQQLEAICFGDQKGLQGGMEQVHGYLEEADKVPDIFIHEAPEMRVNELSVNYFENPESSVDVVMAGVTEPIRMSDKRDSSNSENELQNDWESNEPTNANFKDNDGEVYEDIGKKNDIRSWTTCALQTSSEEMRQIFQQNESLECDGVGDTSSSFEMQHEDIAYRSQRPAEDCFACVNLGENLAKARASIEHLVISEESMEDLTASMDLTKNVHTARDLAGESATSIGHAVEPATRVGPAAEPATRVGPAAEPATPVGHAVEPATPVGHAVEPDTPVGSAPEPTTPVGPAVEPAMPVGAAAEPATPVGPAVEPDTPVGSAAEPAMPVGAAAEPATPVGPVVEPTTPVGPAAEPAMPGGPAAEPDMPVGPAAEPATLWESIEYDAPVEGLAEDFSTCPGTTQELSACPGPIQGPSHCLSFAQGPSMCLDPAHGPSARPSLVEILTVHPNPTQVPTAHLGPTHEPSAHQGSAQEPSSCPGPTEELSMCLAPSQEPSPCLDPAQESTMCPGPAQESSVCLGPTKEPSMCPGPAKEPSVDPCPAKQPSVGPFAMKEPSVGPGPTEETSVCPGHAQESSVCLGHAQEPSICPGPTQKSSICPGPSQEPSVCPGPTQEPSVCLGPAQEPSVCPGPTQEHSVCPGPAQEPSVCLGPAQESSVCPGPAQESSVCPGSAQHPSVCPGPAQESSVCPCPAQESSVCPALAQEYSVCPGPAQEPSVCPGPAQESSVCSGPAQESSVCSGPAQ</sequence>
<dbReference type="PANTHER" id="PTHR13944">
    <property type="entry name" value="AGAP007712-PA"/>
    <property type="match status" value="1"/>
</dbReference>
<dbReference type="Ensembl" id="ENSEBUT00000004679.1">
    <property type="protein sequence ID" value="ENSEBUP00000004253.1"/>
    <property type="gene ID" value="ENSEBUG00000003013.1"/>
</dbReference>
<feature type="region of interest" description="Disordered" evidence="2">
    <location>
        <begin position="601"/>
        <end position="632"/>
    </location>
</feature>
<name>A0A8C4NKY0_EPTBU</name>
<evidence type="ECO:0000313" key="4">
    <source>
        <dbReference type="Ensembl" id="ENSEBUP00000004253.1"/>
    </source>
</evidence>
<feature type="region of interest" description="Disordered" evidence="2">
    <location>
        <begin position="1055"/>
        <end position="1095"/>
    </location>
</feature>
<dbReference type="InterPro" id="IPR041020">
    <property type="entry name" value="PH_16"/>
</dbReference>
<organism evidence="4 5">
    <name type="scientific">Eptatretus burgeri</name>
    <name type="common">Inshore hagfish</name>
    <dbReference type="NCBI Taxonomy" id="7764"/>
    <lineage>
        <taxon>Eukaryota</taxon>
        <taxon>Metazoa</taxon>
        <taxon>Chordata</taxon>
        <taxon>Craniata</taxon>
        <taxon>Vertebrata</taxon>
        <taxon>Cyclostomata</taxon>
        <taxon>Myxini</taxon>
        <taxon>Myxiniformes</taxon>
        <taxon>Myxinidae</taxon>
        <taxon>Eptatretinae</taxon>
        <taxon>Eptatretus</taxon>
    </lineage>
</organism>
<feature type="region of interest" description="Disordered" evidence="2">
    <location>
        <begin position="121"/>
        <end position="147"/>
    </location>
</feature>